<dbReference type="SUPFAM" id="SSF53335">
    <property type="entry name" value="S-adenosyl-L-methionine-dependent methyltransferases"/>
    <property type="match status" value="1"/>
</dbReference>
<protein>
    <recommendedName>
        <fullName evidence="2">Methyltransferase domain-containing protein</fullName>
    </recommendedName>
</protein>
<dbReference type="AlphaFoldDB" id="A0A9W7F771"/>
<comment type="caution">
    <text evidence="3">The sequence shown here is derived from an EMBL/GenBank/DDBJ whole genome shotgun (WGS) entry which is preliminary data.</text>
</comment>
<evidence type="ECO:0000256" key="1">
    <source>
        <dbReference type="SAM" id="MobiDB-lite"/>
    </source>
</evidence>
<dbReference type="OrthoDB" id="44193at2759"/>
<dbReference type="Pfam" id="PF13649">
    <property type="entry name" value="Methyltransf_25"/>
    <property type="match status" value="1"/>
</dbReference>
<dbReference type="InterPro" id="IPR041698">
    <property type="entry name" value="Methyltransf_25"/>
</dbReference>
<keyword evidence="4" id="KW-1185">Reference proteome</keyword>
<evidence type="ECO:0000313" key="4">
    <source>
        <dbReference type="Proteomes" id="UP001165082"/>
    </source>
</evidence>
<evidence type="ECO:0000313" key="3">
    <source>
        <dbReference type="EMBL" id="GMI05051.1"/>
    </source>
</evidence>
<gene>
    <name evidence="3" type="ORF">TrRE_jg3797</name>
</gene>
<name>A0A9W7F771_9STRA</name>
<dbReference type="Gene3D" id="3.40.50.150">
    <property type="entry name" value="Vaccinia Virus protein VP39"/>
    <property type="match status" value="1"/>
</dbReference>
<dbReference type="EMBL" id="BRXZ01000099">
    <property type="protein sequence ID" value="GMI05051.1"/>
    <property type="molecule type" value="Genomic_DNA"/>
</dbReference>
<proteinExistence type="predicted"/>
<evidence type="ECO:0000259" key="2">
    <source>
        <dbReference type="Pfam" id="PF13649"/>
    </source>
</evidence>
<sequence>MVASRIFDTLGHSKGPAPESSTRGTTHLDLGCGWGSLNRAALGRPSISRTIGVDNDGGMIKEAERRVGVGEVDGTDVRWVEGDLKACADLREYVGESCTSALITTYMVTDGLTALRPLLGGALRDIEHVTIITVDYEIEGWAGREGGDMMGLTWYIYNLDSMPVK</sequence>
<dbReference type="Proteomes" id="UP001165082">
    <property type="component" value="Unassembled WGS sequence"/>
</dbReference>
<organism evidence="3 4">
    <name type="scientific">Triparma retinervis</name>
    <dbReference type="NCBI Taxonomy" id="2557542"/>
    <lineage>
        <taxon>Eukaryota</taxon>
        <taxon>Sar</taxon>
        <taxon>Stramenopiles</taxon>
        <taxon>Ochrophyta</taxon>
        <taxon>Bolidophyceae</taxon>
        <taxon>Parmales</taxon>
        <taxon>Triparmaceae</taxon>
        <taxon>Triparma</taxon>
    </lineage>
</organism>
<accession>A0A9W7F771</accession>
<reference evidence="3" key="1">
    <citation type="submission" date="2022-07" db="EMBL/GenBank/DDBJ databases">
        <title>Genome analysis of Parmales, a sister group of diatoms, reveals the evolutionary specialization of diatoms from phago-mixotrophs to photoautotrophs.</title>
        <authorList>
            <person name="Ban H."/>
            <person name="Sato S."/>
            <person name="Yoshikawa S."/>
            <person name="Kazumasa Y."/>
            <person name="Nakamura Y."/>
            <person name="Ichinomiya M."/>
            <person name="Saitoh K."/>
            <person name="Sato N."/>
            <person name="Blanc-Mathieu R."/>
            <person name="Endo H."/>
            <person name="Kuwata A."/>
            <person name="Ogata H."/>
        </authorList>
    </citation>
    <scope>NUCLEOTIDE SEQUENCE</scope>
</reference>
<feature type="domain" description="Methyltransferase" evidence="2">
    <location>
        <begin position="28"/>
        <end position="87"/>
    </location>
</feature>
<feature type="region of interest" description="Disordered" evidence="1">
    <location>
        <begin position="1"/>
        <end position="25"/>
    </location>
</feature>
<dbReference type="InterPro" id="IPR029063">
    <property type="entry name" value="SAM-dependent_MTases_sf"/>
</dbReference>